<protein>
    <submittedName>
        <fullName evidence="1">Ankyrin repeat domain-containing protein</fullName>
    </submittedName>
</protein>
<dbReference type="AlphaFoldDB" id="A0A9Q9IM20"/>
<dbReference type="KEGG" id="daur:Daura_19425"/>
<dbReference type="OrthoDB" id="3276909at2"/>
<evidence type="ECO:0000313" key="2">
    <source>
        <dbReference type="Proteomes" id="UP001058003"/>
    </source>
</evidence>
<keyword evidence="2" id="KW-1185">Reference proteome</keyword>
<sequence length="487" mass="52451">MSSRTAVLNAWLQVRRYAVPTWMIDAATRCRLAGDWRGACAAANVDVDLDLAAIAREHGRAVAGAVEDDLHHLAPDLLRWHVGRHVPQSTAPAREPTLLASYRGGQLQVLPRYRDTPGPLLVLRFAGPADPRRGLQANRERWDVRRTGDLLARHGGRLPFLAGTPHGTAEGIITLQDAGRWQDAWRLAGFDIDALEDASPVLQERISAVPFDLTTLAASARELGGPEALVDLADHFLWIDGHRHRVRARNDRADIPPVLPTARVERPVDLDLVRLGRLALDELHPLVAAALVAGHDTAAGPPSPVDMSPYGVPCGTAQHLIGPAGVPHPPEEIRREQSLHALGGAVPTGCFAAHLGWRDPRIPLPRVPRRRRTTVQEQARHGDGPALTAWLDAGLDPHLRTEDGCTMLHLIAWLPDPAPLVTRLVAAGLDLEARNAQGATPLRFAITSGGTVAAIRALTAAGAATAGWETAADQAGRYTELRFLATA</sequence>
<reference evidence="1" key="1">
    <citation type="submission" date="2021-04" db="EMBL/GenBank/DDBJ databases">
        <title>Dactylosporangium aurantiacum NRRL B-8018 full assembly.</title>
        <authorList>
            <person name="Hartkoorn R.C."/>
            <person name="Beaudoing E."/>
            <person name="Hot D."/>
        </authorList>
    </citation>
    <scope>NUCLEOTIDE SEQUENCE</scope>
    <source>
        <strain evidence="1">NRRL B-8018</strain>
    </source>
</reference>
<gene>
    <name evidence="1" type="ORF">Daura_19425</name>
</gene>
<dbReference type="Proteomes" id="UP001058003">
    <property type="component" value="Chromosome"/>
</dbReference>
<accession>A0A9Q9IM20</accession>
<dbReference type="SUPFAM" id="SSF48403">
    <property type="entry name" value="Ankyrin repeat"/>
    <property type="match status" value="1"/>
</dbReference>
<evidence type="ECO:0000313" key="1">
    <source>
        <dbReference type="EMBL" id="UWZ58146.1"/>
    </source>
</evidence>
<dbReference type="Gene3D" id="1.25.40.20">
    <property type="entry name" value="Ankyrin repeat-containing domain"/>
    <property type="match status" value="1"/>
</dbReference>
<proteinExistence type="predicted"/>
<dbReference type="InterPro" id="IPR036770">
    <property type="entry name" value="Ankyrin_rpt-contain_sf"/>
</dbReference>
<name>A0A9Q9IM20_9ACTN</name>
<dbReference type="EMBL" id="CP073767">
    <property type="protein sequence ID" value="UWZ58146.1"/>
    <property type="molecule type" value="Genomic_DNA"/>
</dbReference>
<dbReference type="RefSeq" id="WP_033367066.1">
    <property type="nucleotide sequence ID" value="NZ_CP073767.1"/>
</dbReference>
<organism evidence="1 2">
    <name type="scientific">Dactylosporangium aurantiacum</name>
    <dbReference type="NCBI Taxonomy" id="35754"/>
    <lineage>
        <taxon>Bacteria</taxon>
        <taxon>Bacillati</taxon>
        <taxon>Actinomycetota</taxon>
        <taxon>Actinomycetes</taxon>
        <taxon>Micromonosporales</taxon>
        <taxon>Micromonosporaceae</taxon>
        <taxon>Dactylosporangium</taxon>
    </lineage>
</organism>